<feature type="transmembrane region" description="Helical" evidence="1">
    <location>
        <begin position="471"/>
        <end position="496"/>
    </location>
</feature>
<evidence type="ECO:0000313" key="2">
    <source>
        <dbReference type="EMBL" id="QRZ13657.1"/>
    </source>
</evidence>
<feature type="transmembrane region" description="Helical" evidence="1">
    <location>
        <begin position="161"/>
        <end position="181"/>
    </location>
</feature>
<feature type="transmembrane region" description="Helical" evidence="1">
    <location>
        <begin position="406"/>
        <end position="422"/>
    </location>
</feature>
<dbReference type="Pfam" id="PF03806">
    <property type="entry name" value="ABG_transport"/>
    <property type="match status" value="1"/>
</dbReference>
<proteinExistence type="predicted"/>
<keyword evidence="1" id="KW-1133">Transmembrane helix</keyword>
<organism evidence="2 3">
    <name type="scientific">Paracoccus methylovorus</name>
    <dbReference type="NCBI Taxonomy" id="2812658"/>
    <lineage>
        <taxon>Bacteria</taxon>
        <taxon>Pseudomonadati</taxon>
        <taxon>Pseudomonadota</taxon>
        <taxon>Alphaproteobacteria</taxon>
        <taxon>Rhodobacterales</taxon>
        <taxon>Paracoccaceae</taxon>
        <taxon>Paracoccus</taxon>
    </lineage>
</organism>
<keyword evidence="1" id="KW-0472">Membrane</keyword>
<evidence type="ECO:0000256" key="1">
    <source>
        <dbReference type="SAM" id="Phobius"/>
    </source>
</evidence>
<dbReference type="EMBL" id="CP070368">
    <property type="protein sequence ID" value="QRZ13657.1"/>
    <property type="molecule type" value="Genomic_DNA"/>
</dbReference>
<dbReference type="Proteomes" id="UP000663629">
    <property type="component" value="Chromosome 1"/>
</dbReference>
<keyword evidence="1" id="KW-0812">Transmembrane</keyword>
<dbReference type="PANTHER" id="PTHR30282">
    <property type="entry name" value="P-AMINOBENZOYL GLUTAMATE TRANSPORTER"/>
    <property type="match status" value="1"/>
</dbReference>
<feature type="transmembrane region" description="Helical" evidence="1">
    <location>
        <begin position="121"/>
        <end position="149"/>
    </location>
</feature>
<feature type="transmembrane region" description="Helical" evidence="1">
    <location>
        <begin position="299"/>
        <end position="320"/>
    </location>
</feature>
<gene>
    <name evidence="2" type="ORF">JWJ88_03040</name>
</gene>
<feature type="transmembrane region" description="Helical" evidence="1">
    <location>
        <begin position="341"/>
        <end position="361"/>
    </location>
</feature>
<feature type="transmembrane region" description="Helical" evidence="1">
    <location>
        <begin position="82"/>
        <end position="101"/>
    </location>
</feature>
<protein>
    <submittedName>
        <fullName evidence="2">AbgT family transporter</fullName>
    </submittedName>
</protein>
<name>A0ABX7JHE5_9RHOB</name>
<dbReference type="PANTHER" id="PTHR30282:SF0">
    <property type="entry name" value="P-AMINOBENZOYL-GLUTAMATE TRANSPORT PROTEIN"/>
    <property type="match status" value="1"/>
</dbReference>
<sequence>MSGFLGTIERLGNMVPHPAIIFFMLIGTVIVLSVIFGALGTSVIYEGYDETVGDIVTQTSAVRSLLSPDGIRFMVTSPVANFLGFTGVGVILVAMIGVGLAEESGLIATLVRKLVAAAPRSIFTFMIVMVGVLSSIAADAGYLVLVPLAAAAFHSMGRHPLAGLAAGFSGVAAVFLVNVFITPVDALLVEVTNDSIRTVNPNAEITVVGNLFFMIASSIVMGIICTVLTERFIEPRLGPYDGGLPVEASTGLTEAEQRGLKYAGRALLVFVVVLGALTAPPAPWGILRNQETGGIMAGSPFMSGLIVLISLLFLIIGYAYGRGAGTIANMTAGIGLVVKTWSNLAGMIFLLFVIANFIAFFNFTNLATVLAVNLANFLQTLPISGITYIVLFVLVVAIIDIILTGALAKWAILAPVFVPLFMRLGGDPDYVLAAYRVGDSPMNVITPLNVYLAVMVGFAQKYQKDAGIGTVVALMLPYTVTLLVVWTLLLVVWYALGLPLGPA</sequence>
<evidence type="ECO:0000313" key="3">
    <source>
        <dbReference type="Proteomes" id="UP000663629"/>
    </source>
</evidence>
<feature type="transmembrane region" description="Helical" evidence="1">
    <location>
        <begin position="381"/>
        <end position="399"/>
    </location>
</feature>
<feature type="transmembrane region" description="Helical" evidence="1">
    <location>
        <begin position="207"/>
        <end position="228"/>
    </location>
</feature>
<feature type="transmembrane region" description="Helical" evidence="1">
    <location>
        <begin position="266"/>
        <end position="287"/>
    </location>
</feature>
<keyword evidence="3" id="KW-1185">Reference proteome</keyword>
<feature type="transmembrane region" description="Helical" evidence="1">
    <location>
        <begin position="20"/>
        <end position="39"/>
    </location>
</feature>
<feature type="transmembrane region" description="Helical" evidence="1">
    <location>
        <begin position="442"/>
        <end position="459"/>
    </location>
</feature>
<reference evidence="2 3" key="1">
    <citation type="submission" date="2021-02" db="EMBL/GenBank/DDBJ databases">
        <title>Paracoccus methylovroum sp.nov., a new methanol and methylamine utilizing methylotrophic denitrifer.</title>
        <authorList>
            <person name="Timsy T."/>
            <person name="Behrendt U."/>
            <person name="Ulrich A."/>
            <person name="Spanner T."/>
            <person name="Foesel B.U."/>
            <person name="Horn M.A."/>
            <person name="Kolb S."/>
        </authorList>
    </citation>
    <scope>NUCLEOTIDE SEQUENCE [LARGE SCALE GENOMIC DNA]</scope>
    <source>
        <strain evidence="2 3">H4-D09</strain>
    </source>
</reference>
<accession>A0ABX7JHE5</accession>
<dbReference type="InterPro" id="IPR004697">
    <property type="entry name" value="AbgT"/>
</dbReference>